<feature type="transmembrane region" description="Helical" evidence="3">
    <location>
        <begin position="308"/>
        <end position="327"/>
    </location>
</feature>
<feature type="transmembrane region" description="Helical" evidence="3">
    <location>
        <begin position="168"/>
        <end position="186"/>
    </location>
</feature>
<dbReference type="STRING" id="1798657.A2648_01090"/>
<sequence length="743" mass="80096">MRKFIKYSFISLIIAVGIIIPLNSDFSYSSVLAADCTGLSEPQLSVCISDNLTEENTRAGLDLPADDGTIITQDINTANATQAAGGTTCNWWSATFFGAIANNLMGKESFSFIDCVLPPIVTAILTIASWILWFSGLFLDYATSFTLNLSETAKGLKIGEAWGAIRDLVNITFIFGLLYIAIQTILGLDEGNSKKFLASIIIAAIFINFSLFFTKVIIDASNIVAIQFYSSITDSKIGSTRISQATSISTQFMDRVKLHGIYNDQGGFIKEATKAANYVTVGIFGSIFILIAAVVFFFAGILLIVRSAILIFLMVTSPIGFVGAWLPKLKTYSDQWWSALFDQALVAPVFFMLIWLILKITEPVTAGLITEAAGTTATANFAQVLTGKSDAFGIVINFVFLIALLIAALNQAKELSGKMGATGAKLLGTAVGGAGGWLGRQTAGRVFARLAGSEKLKSAAEELGPDGKPTAGARRAMLRLKTYEGVAKSSFDIRSARAPGALGDLTGGIIKGAGIDTGTMGRGAGVGGFRKAEQDAIRERAKMQENDAKLLETKAPPGSTPEEVMVAKQVTARRQQAFAQQLRTPPKFAGVVLTRPFTTSVKGDIEAAGKIEKSARDTKKLEEDIETLQADLKKVLEETLEREIRTEEITVENIERAIEKLETASAEAKVRGEDTTVSVEIRARNIALQKTLDRKAKRLESIPEQLDKKRERLDKTRGADKKGDKKPDTPSPNENTEAGKTTT</sequence>
<keyword evidence="1" id="KW-0175">Coiled coil</keyword>
<evidence type="ECO:0000313" key="4">
    <source>
        <dbReference type="EMBL" id="OGZ04324.1"/>
    </source>
</evidence>
<dbReference type="AlphaFoldDB" id="A0A1G2CSF6"/>
<name>A0A1G2CSF6_9BACT</name>
<feature type="compositionally biased region" description="Basic and acidic residues" evidence="2">
    <location>
        <begin position="694"/>
        <end position="728"/>
    </location>
</feature>
<feature type="transmembrane region" description="Helical" evidence="3">
    <location>
        <begin position="7"/>
        <end position="24"/>
    </location>
</feature>
<dbReference type="EMBL" id="MHLH01000008">
    <property type="protein sequence ID" value="OGZ04324.1"/>
    <property type="molecule type" value="Genomic_DNA"/>
</dbReference>
<evidence type="ECO:0000256" key="3">
    <source>
        <dbReference type="SAM" id="Phobius"/>
    </source>
</evidence>
<evidence type="ECO:0000256" key="2">
    <source>
        <dbReference type="SAM" id="MobiDB-lite"/>
    </source>
</evidence>
<accession>A0A1G2CSF6</accession>
<keyword evidence="3" id="KW-1133">Transmembrane helix</keyword>
<feature type="region of interest" description="Disordered" evidence="2">
    <location>
        <begin position="694"/>
        <end position="743"/>
    </location>
</feature>
<keyword evidence="3" id="KW-0812">Transmembrane</keyword>
<reference evidence="4 5" key="1">
    <citation type="journal article" date="2016" name="Nat. Commun.">
        <title>Thousands of microbial genomes shed light on interconnected biogeochemical processes in an aquifer system.</title>
        <authorList>
            <person name="Anantharaman K."/>
            <person name="Brown C.T."/>
            <person name="Hug L.A."/>
            <person name="Sharon I."/>
            <person name="Castelle C.J."/>
            <person name="Probst A.J."/>
            <person name="Thomas B.C."/>
            <person name="Singh A."/>
            <person name="Wilkins M.J."/>
            <person name="Karaoz U."/>
            <person name="Brodie E.L."/>
            <person name="Williams K.H."/>
            <person name="Hubbard S.S."/>
            <person name="Banfield J.F."/>
        </authorList>
    </citation>
    <scope>NUCLEOTIDE SEQUENCE [LARGE SCALE GENOMIC DNA]</scope>
</reference>
<feature type="compositionally biased region" description="Polar residues" evidence="2">
    <location>
        <begin position="731"/>
        <end position="743"/>
    </location>
</feature>
<evidence type="ECO:0008006" key="6">
    <source>
        <dbReference type="Google" id="ProtNLM"/>
    </source>
</evidence>
<feature type="coiled-coil region" evidence="1">
    <location>
        <begin position="611"/>
        <end position="671"/>
    </location>
</feature>
<protein>
    <recommendedName>
        <fullName evidence="6">TrbL/VirB6 plasmid conjugal transfer protein</fullName>
    </recommendedName>
</protein>
<gene>
    <name evidence="4" type="ORF">A2648_01090</name>
</gene>
<feature type="transmembrane region" description="Helical" evidence="3">
    <location>
        <begin position="198"/>
        <end position="218"/>
    </location>
</feature>
<feature type="transmembrane region" description="Helical" evidence="3">
    <location>
        <begin position="120"/>
        <end position="147"/>
    </location>
</feature>
<feature type="transmembrane region" description="Helical" evidence="3">
    <location>
        <begin position="278"/>
        <end position="302"/>
    </location>
</feature>
<proteinExistence type="predicted"/>
<organism evidence="4 5">
    <name type="scientific">Candidatus Lloydbacteria bacterium RIFCSPHIGHO2_01_FULL_41_20</name>
    <dbReference type="NCBI Taxonomy" id="1798657"/>
    <lineage>
        <taxon>Bacteria</taxon>
        <taxon>Candidatus Lloydiibacteriota</taxon>
    </lineage>
</organism>
<keyword evidence="3" id="KW-0472">Membrane</keyword>
<dbReference type="Proteomes" id="UP000178841">
    <property type="component" value="Unassembled WGS sequence"/>
</dbReference>
<evidence type="ECO:0000313" key="5">
    <source>
        <dbReference type="Proteomes" id="UP000178841"/>
    </source>
</evidence>
<feature type="transmembrane region" description="Helical" evidence="3">
    <location>
        <begin position="391"/>
        <end position="409"/>
    </location>
</feature>
<evidence type="ECO:0000256" key="1">
    <source>
        <dbReference type="SAM" id="Coils"/>
    </source>
</evidence>
<feature type="transmembrane region" description="Helical" evidence="3">
    <location>
        <begin position="339"/>
        <end position="358"/>
    </location>
</feature>
<comment type="caution">
    <text evidence="4">The sequence shown here is derived from an EMBL/GenBank/DDBJ whole genome shotgun (WGS) entry which is preliminary data.</text>
</comment>